<proteinExistence type="inferred from homology"/>
<keyword evidence="6" id="KW-0326">Glycosidase</keyword>
<dbReference type="GO" id="GO:0042973">
    <property type="term" value="F:glucan endo-1,3-beta-D-glucosidase activity"/>
    <property type="evidence" value="ECO:0007669"/>
    <property type="project" value="UniProtKB-EC"/>
</dbReference>
<dbReference type="Pfam" id="PF10290">
    <property type="entry name" value="YJL171C_Tos1_N"/>
    <property type="match status" value="1"/>
</dbReference>
<reference evidence="12" key="1">
    <citation type="journal article" date="2020" name="Stud. Mycol.">
        <title>101 Dothideomycetes genomes: a test case for predicting lifestyles and emergence of pathogens.</title>
        <authorList>
            <person name="Haridas S."/>
            <person name="Albert R."/>
            <person name="Binder M."/>
            <person name="Bloem J."/>
            <person name="Labutti K."/>
            <person name="Salamov A."/>
            <person name="Andreopoulos B."/>
            <person name="Baker S."/>
            <person name="Barry K."/>
            <person name="Bills G."/>
            <person name="Bluhm B."/>
            <person name="Cannon C."/>
            <person name="Castanera R."/>
            <person name="Culley D."/>
            <person name="Daum C."/>
            <person name="Ezra D."/>
            <person name="Gonzalez J."/>
            <person name="Henrissat B."/>
            <person name="Kuo A."/>
            <person name="Liang C."/>
            <person name="Lipzen A."/>
            <person name="Lutzoni F."/>
            <person name="Magnuson J."/>
            <person name="Mondo S."/>
            <person name="Nolan M."/>
            <person name="Ohm R."/>
            <person name="Pangilinan J."/>
            <person name="Park H.-J."/>
            <person name="Ramirez L."/>
            <person name="Alfaro M."/>
            <person name="Sun H."/>
            <person name="Tritt A."/>
            <person name="Yoshinaga Y."/>
            <person name="Zwiers L.-H."/>
            <person name="Turgeon B."/>
            <person name="Goodwin S."/>
            <person name="Spatafora J."/>
            <person name="Crous P."/>
            <person name="Grigoriev I."/>
        </authorList>
    </citation>
    <scope>NUCLEOTIDE SEQUENCE</scope>
    <source>
        <strain evidence="12">ATCC 16933</strain>
    </source>
</reference>
<name>A0A6A6P7Q2_9PEZI</name>
<keyword evidence="5 12" id="KW-0378">Hydrolase</keyword>
<feature type="compositionally biased region" description="Basic residues" evidence="8">
    <location>
        <begin position="110"/>
        <end position="123"/>
    </location>
</feature>
<comment type="catalytic activity">
    <reaction evidence="1">
        <text>Hydrolysis of (1-&gt;3)-beta-D-glucosidic linkages in (1-&gt;3)-beta-D-glucans.</text>
        <dbReference type="EC" id="3.2.1.39"/>
    </reaction>
</comment>
<dbReference type="EC" id="3.2.1.39" evidence="3"/>
<evidence type="ECO:0000256" key="9">
    <source>
        <dbReference type="SAM" id="SignalP"/>
    </source>
</evidence>
<dbReference type="AlphaFoldDB" id="A0A6A6P7Q2"/>
<evidence type="ECO:0000256" key="6">
    <source>
        <dbReference type="ARBA" id="ARBA00023295"/>
    </source>
</evidence>
<feature type="domain" description="Cell wall protein YJL171C/Tos1 N-terminal" evidence="11">
    <location>
        <begin position="40"/>
        <end position="101"/>
    </location>
</feature>
<protein>
    <recommendedName>
        <fullName evidence="3">glucan endo-1,3-beta-D-glucosidase</fullName>
        <ecNumber evidence="3">3.2.1.39</ecNumber>
    </recommendedName>
</protein>
<feature type="signal peptide" evidence="9">
    <location>
        <begin position="1"/>
        <end position="19"/>
    </location>
</feature>
<accession>A0A6A6P7Q2</accession>
<feature type="chain" id="PRO_5025545461" description="glucan endo-1,3-beta-D-glucosidase" evidence="9">
    <location>
        <begin position="20"/>
        <end position="467"/>
    </location>
</feature>
<keyword evidence="13" id="KW-1185">Reference proteome</keyword>
<sequence length="467" mass="49511">MRSFLAAGSVLALAAGVGADLCNLGSELIGGNWYCQKVDRVSYQGVGGAGSFNRVTNMDADSGSCSSQPEHYSGSLAPLNEDISLHIRGPFHLKQLAVYTPSSASESSKKTRRTPHERRHGHAHFHEHNKEIRELHKVKNTAQAEEKRDIGDWVTVTWANGDVVSWINEYDGSPATTAPAAPADTTAAAVEAADYSAETSSAQASSTKASSTGASSAATPAASGDWTQVAYYNAEEGTATGLTFLANLGGGGSGVFDYTFGNSLSYVSSDGQSCASSPQVLDDVLLPSNTEIAIMSDRECSEGSCGYVRPGSVAYEGFGGSDKAFFIEFSMPYDGKTGWNEDMGAFWGLNAQIPRTLQYGQADCSCWTTGCGEADFFEVLDSGNHRMKSTIHGNNAGGSSDWFQRPGDSFMKAVVVFKDDNLTIQVLDDDTEFGTSMPQSTIEDICSDEDVPDILNSIFAMAGSAGR</sequence>
<feature type="region of interest" description="Disordered" evidence="8">
    <location>
        <begin position="199"/>
        <end position="220"/>
    </location>
</feature>
<dbReference type="EMBL" id="MU001674">
    <property type="protein sequence ID" value="KAF2459827.1"/>
    <property type="molecule type" value="Genomic_DNA"/>
</dbReference>
<dbReference type="GO" id="GO:0071555">
    <property type="term" value="P:cell wall organization"/>
    <property type="evidence" value="ECO:0007669"/>
    <property type="project" value="UniProtKB-KW"/>
</dbReference>
<evidence type="ECO:0000313" key="13">
    <source>
        <dbReference type="Proteomes" id="UP000799766"/>
    </source>
</evidence>
<dbReference type="InterPro" id="IPR018805">
    <property type="entry name" value="YJL171C/Tos1_C"/>
</dbReference>
<evidence type="ECO:0000256" key="8">
    <source>
        <dbReference type="SAM" id="MobiDB-lite"/>
    </source>
</evidence>
<dbReference type="PANTHER" id="PTHR31737">
    <property type="entry name" value="PROTEIN TOS1"/>
    <property type="match status" value="1"/>
</dbReference>
<evidence type="ECO:0000259" key="11">
    <source>
        <dbReference type="Pfam" id="PF10290"/>
    </source>
</evidence>
<comment type="similarity">
    <text evidence="2">Belongs to the PGA52 family.</text>
</comment>
<evidence type="ECO:0000313" key="12">
    <source>
        <dbReference type="EMBL" id="KAF2459827.1"/>
    </source>
</evidence>
<feature type="region of interest" description="Disordered" evidence="8">
    <location>
        <begin position="100"/>
        <end position="124"/>
    </location>
</feature>
<evidence type="ECO:0000256" key="5">
    <source>
        <dbReference type="ARBA" id="ARBA00022801"/>
    </source>
</evidence>
<evidence type="ECO:0000256" key="3">
    <source>
        <dbReference type="ARBA" id="ARBA00012780"/>
    </source>
</evidence>
<dbReference type="PANTHER" id="PTHR31737:SF2">
    <property type="entry name" value="PROTEIN TOS1"/>
    <property type="match status" value="1"/>
</dbReference>
<dbReference type="InterPro" id="IPR018807">
    <property type="entry name" value="YJL171C/Tos1_N"/>
</dbReference>
<organism evidence="12 13">
    <name type="scientific">Lineolata rhizophorae</name>
    <dbReference type="NCBI Taxonomy" id="578093"/>
    <lineage>
        <taxon>Eukaryota</taxon>
        <taxon>Fungi</taxon>
        <taxon>Dikarya</taxon>
        <taxon>Ascomycota</taxon>
        <taxon>Pezizomycotina</taxon>
        <taxon>Dothideomycetes</taxon>
        <taxon>Dothideomycetes incertae sedis</taxon>
        <taxon>Lineolatales</taxon>
        <taxon>Lineolataceae</taxon>
        <taxon>Lineolata</taxon>
    </lineage>
</organism>
<evidence type="ECO:0000256" key="2">
    <source>
        <dbReference type="ARBA" id="ARBA00006055"/>
    </source>
</evidence>
<dbReference type="GO" id="GO:0009277">
    <property type="term" value="C:fungal-type cell wall"/>
    <property type="evidence" value="ECO:0007669"/>
    <property type="project" value="TreeGrafter"/>
</dbReference>
<keyword evidence="4 9" id="KW-0732">Signal</keyword>
<evidence type="ECO:0000259" key="10">
    <source>
        <dbReference type="Pfam" id="PF10287"/>
    </source>
</evidence>
<evidence type="ECO:0000256" key="7">
    <source>
        <dbReference type="ARBA" id="ARBA00023316"/>
    </source>
</evidence>
<feature type="domain" description="Cell wall protein YJL171C/Tos1 C-terminal" evidence="10">
    <location>
        <begin position="224"/>
        <end position="444"/>
    </location>
</feature>
<dbReference type="Proteomes" id="UP000799766">
    <property type="component" value="Unassembled WGS sequence"/>
</dbReference>
<gene>
    <name evidence="12" type="ORF">BDY21DRAFT_280925</name>
</gene>
<evidence type="ECO:0000256" key="4">
    <source>
        <dbReference type="ARBA" id="ARBA00022729"/>
    </source>
</evidence>
<dbReference type="Pfam" id="PF10287">
    <property type="entry name" value="YJL171C_Tos1_C"/>
    <property type="match status" value="1"/>
</dbReference>
<keyword evidence="7" id="KW-0961">Cell wall biogenesis/degradation</keyword>
<dbReference type="OrthoDB" id="118256at2759"/>
<evidence type="ECO:0000256" key="1">
    <source>
        <dbReference type="ARBA" id="ARBA00000382"/>
    </source>
</evidence>